<reference evidence="2 3" key="1">
    <citation type="submission" date="2023-01" db="EMBL/GenBank/DDBJ databases">
        <title>Cultivation and genomic characterization of new, ubiquitous marine nitrite-oxidizing bacteria from the Nitrospirales.</title>
        <authorList>
            <person name="Mueller A.J."/>
            <person name="Daebeler A."/>
            <person name="Herbold C.W."/>
            <person name="Kirkegaard R.H."/>
            <person name="Daims H."/>
        </authorList>
    </citation>
    <scope>NUCLEOTIDE SEQUENCE [LARGE SCALE GENOMIC DNA]</scope>
    <source>
        <strain evidence="2 3">DK</strain>
    </source>
</reference>
<protein>
    <submittedName>
        <fullName evidence="2">Uncharacterized protein</fullName>
    </submittedName>
</protein>
<sequence>MGEVDTSPAVASKVMEDLTALDVDPDKCQRLYKAALIQSSTGVTYRMLSRILETGKVDIVHYACDLDAEGKPTTKWKIRRILEQAPERFDKEVEAIKKSIADESETVKGAWVHDMTELPDVPAQGKSLDEWSRSMTTEVKKKPG</sequence>
<dbReference type="Proteomes" id="UP001302494">
    <property type="component" value="Chromosome"/>
</dbReference>
<evidence type="ECO:0000256" key="1">
    <source>
        <dbReference type="SAM" id="MobiDB-lite"/>
    </source>
</evidence>
<organism evidence="2 3">
    <name type="scientific">Candidatus Nitrospira neomarina</name>
    <dbReference type="NCBI Taxonomy" id="3020899"/>
    <lineage>
        <taxon>Bacteria</taxon>
        <taxon>Pseudomonadati</taxon>
        <taxon>Nitrospirota</taxon>
        <taxon>Nitrospiria</taxon>
        <taxon>Nitrospirales</taxon>
        <taxon>Nitrospiraceae</taxon>
        <taxon>Nitrospira</taxon>
    </lineage>
</organism>
<dbReference type="RefSeq" id="WP_312743469.1">
    <property type="nucleotide sequence ID" value="NZ_CP116968.1"/>
</dbReference>
<feature type="compositionally biased region" description="Basic and acidic residues" evidence="1">
    <location>
        <begin position="127"/>
        <end position="144"/>
    </location>
</feature>
<evidence type="ECO:0000313" key="2">
    <source>
        <dbReference type="EMBL" id="WNM61390.1"/>
    </source>
</evidence>
<proteinExistence type="predicted"/>
<dbReference type="KEGG" id="nneo:PQG83_16760"/>
<keyword evidence="3" id="KW-1185">Reference proteome</keyword>
<dbReference type="EMBL" id="CP116968">
    <property type="protein sequence ID" value="WNM61390.1"/>
    <property type="molecule type" value="Genomic_DNA"/>
</dbReference>
<evidence type="ECO:0000313" key="3">
    <source>
        <dbReference type="Proteomes" id="UP001302494"/>
    </source>
</evidence>
<gene>
    <name evidence="2" type="ORF">PQG83_16760</name>
</gene>
<dbReference type="AlphaFoldDB" id="A0AA96GJB9"/>
<name>A0AA96GJB9_9BACT</name>
<accession>A0AA96GJB9</accession>
<feature type="region of interest" description="Disordered" evidence="1">
    <location>
        <begin position="121"/>
        <end position="144"/>
    </location>
</feature>